<evidence type="ECO:0000313" key="2">
    <source>
        <dbReference type="Proteomes" id="UP000653305"/>
    </source>
</evidence>
<organism evidence="1 2">
    <name type="scientific">Phtheirospermum japonicum</name>
    <dbReference type="NCBI Taxonomy" id="374723"/>
    <lineage>
        <taxon>Eukaryota</taxon>
        <taxon>Viridiplantae</taxon>
        <taxon>Streptophyta</taxon>
        <taxon>Embryophyta</taxon>
        <taxon>Tracheophyta</taxon>
        <taxon>Spermatophyta</taxon>
        <taxon>Magnoliopsida</taxon>
        <taxon>eudicotyledons</taxon>
        <taxon>Gunneridae</taxon>
        <taxon>Pentapetalae</taxon>
        <taxon>asterids</taxon>
        <taxon>lamiids</taxon>
        <taxon>Lamiales</taxon>
        <taxon>Orobanchaceae</taxon>
        <taxon>Orobanchaceae incertae sedis</taxon>
        <taxon>Phtheirospermum</taxon>
    </lineage>
</organism>
<protein>
    <submittedName>
        <fullName evidence="1">Uncharacterized protein</fullName>
    </submittedName>
</protein>
<gene>
    <name evidence="1" type="ORF">PHJA_000558500</name>
</gene>
<comment type="caution">
    <text evidence="1">The sequence shown here is derived from an EMBL/GenBank/DDBJ whole genome shotgun (WGS) entry which is preliminary data.</text>
</comment>
<dbReference type="AlphaFoldDB" id="A0A830BG94"/>
<dbReference type="EMBL" id="BMAC01000079">
    <property type="protein sequence ID" value="GFP84148.1"/>
    <property type="molecule type" value="Genomic_DNA"/>
</dbReference>
<keyword evidence="2" id="KW-1185">Reference proteome</keyword>
<accession>A0A830BG94</accession>
<proteinExistence type="predicted"/>
<dbReference type="Proteomes" id="UP000653305">
    <property type="component" value="Unassembled WGS sequence"/>
</dbReference>
<evidence type="ECO:0000313" key="1">
    <source>
        <dbReference type="EMBL" id="GFP84148.1"/>
    </source>
</evidence>
<reference evidence="1" key="1">
    <citation type="submission" date="2020-07" db="EMBL/GenBank/DDBJ databases">
        <title>Ethylene signaling mediates host invasion by parasitic plants.</title>
        <authorList>
            <person name="Yoshida S."/>
        </authorList>
    </citation>
    <scope>NUCLEOTIDE SEQUENCE</scope>
    <source>
        <strain evidence="1">Okayama</strain>
    </source>
</reference>
<sequence length="93" mass="10464">MANRRFGQRVPSIKASIDGLSTDWTEKSSTSCVDQRLVDELDRKYIDESLICWSIDACTWHLVDVASTHSSIDGFSHDVCKELSELCVVVKQT</sequence>
<name>A0A830BG94_9LAMI</name>